<name>A0A0F7TUA7_PENBI</name>
<dbReference type="PRINTS" id="PR00081">
    <property type="entry name" value="GDHRDH"/>
</dbReference>
<accession>A0A0F7TUA7</accession>
<organism evidence="1 2">
    <name type="scientific">Penicillium brasilianum</name>
    <dbReference type="NCBI Taxonomy" id="104259"/>
    <lineage>
        <taxon>Eukaryota</taxon>
        <taxon>Fungi</taxon>
        <taxon>Dikarya</taxon>
        <taxon>Ascomycota</taxon>
        <taxon>Pezizomycotina</taxon>
        <taxon>Eurotiomycetes</taxon>
        <taxon>Eurotiomycetidae</taxon>
        <taxon>Eurotiales</taxon>
        <taxon>Aspergillaceae</taxon>
        <taxon>Penicillium</taxon>
    </lineage>
</organism>
<evidence type="ECO:0000313" key="2">
    <source>
        <dbReference type="Proteomes" id="UP000042958"/>
    </source>
</evidence>
<dbReference type="SUPFAM" id="SSF51735">
    <property type="entry name" value="NAD(P)-binding Rossmann-fold domains"/>
    <property type="match status" value="1"/>
</dbReference>
<dbReference type="InterPro" id="IPR036291">
    <property type="entry name" value="NAD(P)-bd_dom_sf"/>
</dbReference>
<gene>
    <name evidence="1" type="ORF">PMG11_07326</name>
</gene>
<dbReference type="EMBL" id="CDHK01000006">
    <property type="protein sequence ID" value="CEJ58677.1"/>
    <property type="molecule type" value="Genomic_DNA"/>
</dbReference>
<reference evidence="2" key="1">
    <citation type="journal article" date="2015" name="Genome Announc.">
        <title>Draft genome sequence of the fungus Penicillium brasilianum MG11.</title>
        <authorList>
            <person name="Horn F."/>
            <person name="Linde J."/>
            <person name="Mattern D.J."/>
            <person name="Walther G."/>
            <person name="Guthke R."/>
            <person name="Brakhage A.A."/>
            <person name="Valiante V."/>
        </authorList>
    </citation>
    <scope>NUCLEOTIDE SEQUENCE [LARGE SCALE GENOMIC DNA]</scope>
    <source>
        <strain evidence="2">MG11</strain>
    </source>
</reference>
<dbReference type="InterPro" id="IPR002347">
    <property type="entry name" value="SDR_fam"/>
</dbReference>
<dbReference type="PANTHER" id="PTHR43431:SF7">
    <property type="entry name" value="OXIDOREDUCTASE, SHORT CHAIN DEHYDROGENASE_REDUCTASE FAMILY (AFU_ORTHOLOGUE AFUA_5G14000)"/>
    <property type="match status" value="1"/>
</dbReference>
<protein>
    <submittedName>
        <fullName evidence="1">Putative Oxidoreductase, short chain dehydrogenase/reductase family</fullName>
    </submittedName>
</protein>
<dbReference type="STRING" id="104259.A0A0F7TUA7"/>
<dbReference type="Proteomes" id="UP000042958">
    <property type="component" value="Unassembled WGS sequence"/>
</dbReference>
<sequence>MPKLIAIIAGVGPGTGSAIARRFAQAYPVVLLARSQQSLDSVAKDIKENGGSAIGIPTDVTSTSGMKTTMDQVKAHYGSDISIAAAVYNIASKFVRKPFLEQSSEEFLGSLEPSIKGAFNFSQAILPFMSNAEETRYPPTLIFTGATAALKGGSGLSGFAMSKFGIRAMSQSLAREFGPKGVHVSHAIIDGIIDTEKTKSYSQDIPDSKIDPEWIAESYWFLHTQPRTSFTHELDLRPYSETW</sequence>
<proteinExistence type="predicted"/>
<dbReference type="PANTHER" id="PTHR43431">
    <property type="entry name" value="OXIDOREDUCTASE, SHORT CHAIN DEHYDROGENASE/REDUCTASE FAMILY (AFU_ORTHOLOGUE AFUA_5G14000)"/>
    <property type="match status" value="1"/>
</dbReference>
<keyword evidence="2" id="KW-1185">Reference proteome</keyword>
<dbReference type="OrthoDB" id="5399006at2759"/>
<dbReference type="AlphaFoldDB" id="A0A0F7TUA7"/>
<dbReference type="Gene3D" id="3.40.50.720">
    <property type="entry name" value="NAD(P)-binding Rossmann-like Domain"/>
    <property type="match status" value="1"/>
</dbReference>
<dbReference type="Pfam" id="PF00106">
    <property type="entry name" value="adh_short"/>
    <property type="match status" value="1"/>
</dbReference>
<evidence type="ECO:0000313" key="1">
    <source>
        <dbReference type="EMBL" id="CEJ58677.1"/>
    </source>
</evidence>